<dbReference type="InterPro" id="IPR011761">
    <property type="entry name" value="ATP-grasp"/>
</dbReference>
<dbReference type="InterPro" id="IPR036565">
    <property type="entry name" value="Mur-like_cat_sf"/>
</dbReference>
<dbReference type="PANTHER" id="PTHR21621:SF0">
    <property type="entry name" value="BETA-CITRYLGLUTAMATE SYNTHASE B-RELATED"/>
    <property type="match status" value="1"/>
</dbReference>
<keyword evidence="4" id="KW-1185">Reference proteome</keyword>
<dbReference type="SUPFAM" id="SSF53623">
    <property type="entry name" value="MurD-like peptide ligases, catalytic domain"/>
    <property type="match status" value="1"/>
</dbReference>
<dbReference type="GO" id="GO:0046872">
    <property type="term" value="F:metal ion binding"/>
    <property type="evidence" value="ECO:0007669"/>
    <property type="project" value="InterPro"/>
</dbReference>
<protein>
    <submittedName>
        <fullName evidence="3">Cyanophycin synthetase</fullName>
    </submittedName>
</protein>
<evidence type="ECO:0000256" key="1">
    <source>
        <dbReference type="PROSITE-ProRule" id="PRU00409"/>
    </source>
</evidence>
<dbReference type="GO" id="GO:0009432">
    <property type="term" value="P:SOS response"/>
    <property type="evidence" value="ECO:0007669"/>
    <property type="project" value="TreeGrafter"/>
</dbReference>
<dbReference type="Gene3D" id="3.30.470.20">
    <property type="entry name" value="ATP-grasp fold, B domain"/>
    <property type="match status" value="1"/>
</dbReference>
<organism evidence="3 4">
    <name type="scientific">Oryzisolibacter propanilivorax</name>
    <dbReference type="NCBI Taxonomy" id="1527607"/>
    <lineage>
        <taxon>Bacteria</taxon>
        <taxon>Pseudomonadati</taxon>
        <taxon>Pseudomonadota</taxon>
        <taxon>Betaproteobacteria</taxon>
        <taxon>Burkholderiales</taxon>
        <taxon>Comamonadaceae</taxon>
        <taxon>Oryzisolibacter</taxon>
    </lineage>
</organism>
<dbReference type="NCBIfam" id="TIGR02068">
    <property type="entry name" value="cya_phycin_syn"/>
    <property type="match status" value="1"/>
</dbReference>
<dbReference type="Gene3D" id="3.40.1190.10">
    <property type="entry name" value="Mur-like, catalytic domain"/>
    <property type="match status" value="1"/>
</dbReference>
<dbReference type="GO" id="GO:0018169">
    <property type="term" value="F:ribosomal S6-glutamic acid ligase activity"/>
    <property type="evidence" value="ECO:0007669"/>
    <property type="project" value="TreeGrafter"/>
</dbReference>
<keyword evidence="1" id="KW-0547">Nucleotide-binding</keyword>
<evidence type="ECO:0000259" key="2">
    <source>
        <dbReference type="PROSITE" id="PS50975"/>
    </source>
</evidence>
<evidence type="ECO:0000313" key="3">
    <source>
        <dbReference type="EMBL" id="SDM28791.1"/>
    </source>
</evidence>
<proteinExistence type="predicted"/>
<dbReference type="NCBIfam" id="NF010623">
    <property type="entry name" value="PRK14016.1"/>
    <property type="match status" value="1"/>
</dbReference>
<dbReference type="InterPro" id="IPR044019">
    <property type="entry name" value="Cyanophycin_syn_N"/>
</dbReference>
<dbReference type="Gene3D" id="3.30.1490.20">
    <property type="entry name" value="ATP-grasp fold, A domain"/>
    <property type="match status" value="1"/>
</dbReference>
<dbReference type="STRING" id="1527607.SAMN05428957_10417"/>
<dbReference type="OrthoDB" id="9803907at2"/>
<reference evidence="4" key="1">
    <citation type="submission" date="2016-10" db="EMBL/GenBank/DDBJ databases">
        <authorList>
            <person name="Varghese N."/>
            <person name="Submissions S."/>
        </authorList>
    </citation>
    <scope>NUCLEOTIDE SEQUENCE [LARGE SCALE GENOMIC DNA]</scope>
    <source>
        <strain evidence="4">EPL6</strain>
    </source>
</reference>
<dbReference type="GO" id="GO:0005737">
    <property type="term" value="C:cytoplasm"/>
    <property type="evidence" value="ECO:0007669"/>
    <property type="project" value="TreeGrafter"/>
</dbReference>
<dbReference type="InterPro" id="IPR013815">
    <property type="entry name" value="ATP_grasp_subdomain_1"/>
</dbReference>
<keyword evidence="1" id="KW-0067">ATP-binding</keyword>
<name>A0A1G9RZX9_9BURK</name>
<dbReference type="RefSeq" id="WP_091568695.1">
    <property type="nucleotide sequence ID" value="NZ_FNHP01000004.1"/>
</dbReference>
<dbReference type="PANTHER" id="PTHR21621">
    <property type="entry name" value="RIBOSOMAL PROTEIN S6 MODIFICATION PROTEIN"/>
    <property type="match status" value="1"/>
</dbReference>
<dbReference type="PROSITE" id="PS50975">
    <property type="entry name" value="ATP_GRASP"/>
    <property type="match status" value="1"/>
</dbReference>
<dbReference type="Pfam" id="PF18921">
    <property type="entry name" value="Cyanophycin_syn"/>
    <property type="match status" value="1"/>
</dbReference>
<dbReference type="InterPro" id="IPR011810">
    <property type="entry name" value="Cya_phycin_syn"/>
</dbReference>
<evidence type="ECO:0000313" key="4">
    <source>
        <dbReference type="Proteomes" id="UP000198552"/>
    </source>
</evidence>
<dbReference type="Pfam" id="PF02786">
    <property type="entry name" value="CPSase_L_D2"/>
    <property type="match status" value="1"/>
</dbReference>
<dbReference type="AlphaFoldDB" id="A0A1G9RZX9"/>
<sequence>MAHFPDIQLLRTTYLRGPSVWTYRPILEVWLDLGALEDHPSHQLPGLNQRLTAWLPDLVEHHCGVGERGGFLQRLEGGTWMGHVLEHVVIELLNLSGMPAEFGQTRETSRRGIYRMVFRCPEEAVARVALAQGHRLLMCAINDQPFDLPAAIQAIKTAIDDRYLGPSTGCIVAAAAERRIPHIRLNDGNLVQLGYGAAQRRIWTAESDQTSAIAEGIAQDKDFTKRLLASCGVPVPEGQVVASAEEAWAVAQDIGLPVTVKPSDGNHARGVTLELTREADIKAAFALAEPEGSEVIVERFIEGIEHRLLVVGGKVVAACKGETVSVTGNGRDTLRRLVEVENQDPRRGFEQEYPLCLIDANAPAVQLELKRQDVTADSVIEAGRSILLQRNGNMAIDCTDEVHPDVAYYAQLAARIVGLDIAGMDMILKDVSQPMQAQGGAILEVNAGPGLLMHLKPTAGTPRPVGMAIADHLFPRVAEGSGGGVHPGRIPLVGIVGTQGNAFSARLTGWLLQLSGRLTGVASSEGMFVANRRTQGGSAAHWAGAHRLLTNRLAEAAVIQTTARSILDEGLAYDRCLVGVVTDMDGWQQLGDHDISEPGQMTRVLRTQIDVVLADGAGVLNADIDPVADLARLCDGEVLLYSLHEDNAHVAAHRAGSEGGGEAGRAVFVRGTQVVLASGAAERVLGTLDGLRLAGGQRPDTGALLAAVAAAWALDITPELIAAGIKTFEYTA</sequence>
<dbReference type="SUPFAM" id="SSF56059">
    <property type="entry name" value="Glutathione synthetase ATP-binding domain-like"/>
    <property type="match status" value="1"/>
</dbReference>
<dbReference type="Proteomes" id="UP000198552">
    <property type="component" value="Unassembled WGS sequence"/>
</dbReference>
<dbReference type="InterPro" id="IPR005479">
    <property type="entry name" value="CPAse_ATP-bd"/>
</dbReference>
<feature type="domain" description="ATP-grasp" evidence="2">
    <location>
        <begin position="225"/>
        <end position="478"/>
    </location>
</feature>
<accession>A0A1G9RZX9</accession>
<dbReference type="GO" id="GO:0005524">
    <property type="term" value="F:ATP binding"/>
    <property type="evidence" value="ECO:0007669"/>
    <property type="project" value="UniProtKB-UniRule"/>
</dbReference>
<gene>
    <name evidence="3" type="ORF">SAMN05428957_10417</name>
</gene>
<dbReference type="EMBL" id="FNHP01000004">
    <property type="protein sequence ID" value="SDM28791.1"/>
    <property type="molecule type" value="Genomic_DNA"/>
</dbReference>